<proteinExistence type="predicted"/>
<sequence length="453" mass="50757">QQQQITRLKPSDSWFTTPAPELKVLKLFSPTAKGVILGQTQHPQSVARIQELEAPKERPEEAPEADKQAPYFVKPLGDGQTLEANESDNVYLEAQIGPTDDNTITYEWLLNDQPIMQAHRFVTSYDFGFAALNILYIYPEDSGTYTLVVRNAAGEARSSIDIQCGGKDSMLTDTFHPSSIQRITELETPSQRPEEQEEAPKGAPTITVPLPPSIEGVNETGSVHFEAQYTPVDDNRLKVYWLFNGQPMKHSNRYKLLNDFGYVSMDINFVIPSDSGEYTLVIENDEGQATSTTHFDVEGSGVIFDDTNHPESLRRIQEIEAVRAPEPTDEDLPPEAPQFTQQLNGPAEALVEGQPCHFDAHVQPINDPSLRIEWFHNGNPLQHSSRIRTIHDFGYVALELLHTVAEDSGTYTCRATNAAGSAETSFDISCEAKRNLYLDSHHEESWQKIQEME</sequence>
<dbReference type="WBParaSite" id="PS1159_v2.g532.t1">
    <property type="protein sequence ID" value="PS1159_v2.g532.t1"/>
    <property type="gene ID" value="PS1159_v2.g532"/>
</dbReference>
<evidence type="ECO:0000313" key="2">
    <source>
        <dbReference type="WBParaSite" id="PS1159_v2.g532.t1"/>
    </source>
</evidence>
<accession>A0AC35GIM6</accession>
<name>A0AC35GIM6_9BILA</name>
<protein>
    <submittedName>
        <fullName evidence="2">Ig-like domain-containing protein</fullName>
    </submittedName>
</protein>
<organism evidence="1 2">
    <name type="scientific">Panagrolaimus sp. PS1159</name>
    <dbReference type="NCBI Taxonomy" id="55785"/>
    <lineage>
        <taxon>Eukaryota</taxon>
        <taxon>Metazoa</taxon>
        <taxon>Ecdysozoa</taxon>
        <taxon>Nematoda</taxon>
        <taxon>Chromadorea</taxon>
        <taxon>Rhabditida</taxon>
        <taxon>Tylenchina</taxon>
        <taxon>Panagrolaimomorpha</taxon>
        <taxon>Panagrolaimoidea</taxon>
        <taxon>Panagrolaimidae</taxon>
        <taxon>Panagrolaimus</taxon>
    </lineage>
</organism>
<evidence type="ECO:0000313" key="1">
    <source>
        <dbReference type="Proteomes" id="UP000887580"/>
    </source>
</evidence>
<dbReference type="Proteomes" id="UP000887580">
    <property type="component" value="Unplaced"/>
</dbReference>
<reference evidence="2" key="1">
    <citation type="submission" date="2022-11" db="UniProtKB">
        <authorList>
            <consortium name="WormBaseParasite"/>
        </authorList>
    </citation>
    <scope>IDENTIFICATION</scope>
</reference>